<dbReference type="InterPro" id="IPR050465">
    <property type="entry name" value="UPF0194_transport"/>
</dbReference>
<evidence type="ECO:0000256" key="4">
    <source>
        <dbReference type="SAM" id="Coils"/>
    </source>
</evidence>
<accession>A0A9D1EFV3</accession>
<dbReference type="GO" id="GO:0030313">
    <property type="term" value="C:cell envelope"/>
    <property type="evidence" value="ECO:0007669"/>
    <property type="project" value="UniProtKB-SubCell"/>
</dbReference>
<dbReference type="EMBL" id="DVHN01000159">
    <property type="protein sequence ID" value="HIR89632.1"/>
    <property type="molecule type" value="Genomic_DNA"/>
</dbReference>
<dbReference type="Gene3D" id="2.40.420.20">
    <property type="match status" value="1"/>
</dbReference>
<protein>
    <submittedName>
        <fullName evidence="7">Efflux RND transporter periplasmic adaptor subunit</fullName>
    </submittedName>
</protein>
<comment type="similarity">
    <text evidence="2">Belongs to the membrane fusion protein (MFP) (TC 8.A.1) family.</text>
</comment>
<keyword evidence="3 4" id="KW-0175">Coiled coil</keyword>
<dbReference type="InterPro" id="IPR058627">
    <property type="entry name" value="MdtA-like_C"/>
</dbReference>
<evidence type="ECO:0000256" key="3">
    <source>
        <dbReference type="ARBA" id="ARBA00023054"/>
    </source>
</evidence>
<feature type="signal peptide" evidence="5">
    <location>
        <begin position="1"/>
        <end position="22"/>
    </location>
</feature>
<dbReference type="NCBIfam" id="TIGR01730">
    <property type="entry name" value="RND_mfp"/>
    <property type="match status" value="1"/>
</dbReference>
<dbReference type="Proteomes" id="UP000824201">
    <property type="component" value="Unassembled WGS sequence"/>
</dbReference>
<name>A0A9D1EFV3_9FIRM</name>
<reference evidence="7" key="1">
    <citation type="submission" date="2020-10" db="EMBL/GenBank/DDBJ databases">
        <authorList>
            <person name="Gilroy R."/>
        </authorList>
    </citation>
    <scope>NUCLEOTIDE SEQUENCE</scope>
    <source>
        <strain evidence="7">ChiW13-3771</strain>
    </source>
</reference>
<evidence type="ECO:0000256" key="2">
    <source>
        <dbReference type="ARBA" id="ARBA00009477"/>
    </source>
</evidence>
<organism evidence="7 8">
    <name type="scientific">Candidatus Fimimorpha faecalis</name>
    <dbReference type="NCBI Taxonomy" id="2840824"/>
    <lineage>
        <taxon>Bacteria</taxon>
        <taxon>Bacillati</taxon>
        <taxon>Bacillota</taxon>
        <taxon>Clostridia</taxon>
        <taxon>Eubacteriales</taxon>
        <taxon>Candidatus Fimimorpha</taxon>
    </lineage>
</organism>
<comment type="subcellular location">
    <subcellularLocation>
        <location evidence="1">Cell envelope</location>
    </subcellularLocation>
</comment>
<proteinExistence type="inferred from homology"/>
<evidence type="ECO:0000313" key="7">
    <source>
        <dbReference type="EMBL" id="HIR89632.1"/>
    </source>
</evidence>
<reference evidence="7" key="2">
    <citation type="journal article" date="2021" name="PeerJ">
        <title>Extensive microbial diversity within the chicken gut microbiome revealed by metagenomics and culture.</title>
        <authorList>
            <person name="Gilroy R."/>
            <person name="Ravi A."/>
            <person name="Getino M."/>
            <person name="Pursley I."/>
            <person name="Horton D.L."/>
            <person name="Alikhan N.F."/>
            <person name="Baker D."/>
            <person name="Gharbi K."/>
            <person name="Hall N."/>
            <person name="Watson M."/>
            <person name="Adriaenssens E.M."/>
            <person name="Foster-Nyarko E."/>
            <person name="Jarju S."/>
            <person name="Secka A."/>
            <person name="Antonio M."/>
            <person name="Oren A."/>
            <person name="Chaudhuri R.R."/>
            <person name="La Ragione R."/>
            <person name="Hildebrand F."/>
            <person name="Pallen M.J."/>
        </authorList>
    </citation>
    <scope>NUCLEOTIDE SEQUENCE</scope>
    <source>
        <strain evidence="7">ChiW13-3771</strain>
    </source>
</reference>
<keyword evidence="5" id="KW-0732">Signal</keyword>
<dbReference type="Pfam" id="PF25967">
    <property type="entry name" value="RND-MFP_C"/>
    <property type="match status" value="1"/>
</dbReference>
<gene>
    <name evidence="7" type="ORF">IAC96_11860</name>
</gene>
<dbReference type="InterPro" id="IPR006143">
    <property type="entry name" value="RND_pump_MFP"/>
</dbReference>
<dbReference type="PANTHER" id="PTHR32347">
    <property type="entry name" value="EFFLUX SYSTEM COMPONENT YKNX-RELATED"/>
    <property type="match status" value="1"/>
</dbReference>
<feature type="coiled-coil region" evidence="4">
    <location>
        <begin position="98"/>
        <end position="270"/>
    </location>
</feature>
<evidence type="ECO:0000256" key="1">
    <source>
        <dbReference type="ARBA" id="ARBA00004196"/>
    </source>
</evidence>
<evidence type="ECO:0000259" key="6">
    <source>
        <dbReference type="Pfam" id="PF25967"/>
    </source>
</evidence>
<dbReference type="GO" id="GO:0022857">
    <property type="term" value="F:transmembrane transporter activity"/>
    <property type="evidence" value="ECO:0007669"/>
    <property type="project" value="InterPro"/>
</dbReference>
<dbReference type="PROSITE" id="PS51257">
    <property type="entry name" value="PROKAR_LIPOPROTEIN"/>
    <property type="match status" value="1"/>
</dbReference>
<evidence type="ECO:0000313" key="8">
    <source>
        <dbReference type="Proteomes" id="UP000824201"/>
    </source>
</evidence>
<dbReference type="AlphaFoldDB" id="A0A9D1EFV3"/>
<dbReference type="Gene3D" id="2.40.30.170">
    <property type="match status" value="1"/>
</dbReference>
<dbReference type="PANTHER" id="PTHR32347:SF23">
    <property type="entry name" value="BLL5650 PROTEIN"/>
    <property type="match status" value="1"/>
</dbReference>
<comment type="caution">
    <text evidence="7">The sequence shown here is derived from an EMBL/GenBank/DDBJ whole genome shotgun (WGS) entry which is preliminary data.</text>
</comment>
<feature type="domain" description="Multidrug resistance protein MdtA-like C-terminal permuted SH3" evidence="6">
    <location>
        <begin position="393"/>
        <end position="450"/>
    </location>
</feature>
<sequence>MRKKNTALIFVLFLLIAGMSTGCQKSREDYSEIEVKKGNIAAGLTKEGSISIKTAYETINLSDETFNTSEEGLEKAVLQIEEVYAVPGLAVNEGVPVIKLTDESVQEYKQMLDKEQKKAERDVSLAEMEKEEKSLDIEYTYQKSIADGENAEEKYNLTIQTLENNIKSLQDEIAACQERIRSLENNNGSSAELSVERSNLSSLETRLQTAQSEKESKEIQAKQEYEQAQLNYDYAADVKENAEMELETAVTEAQTRLTDINHALEQFEANVGDGLIKASCNGTVVSVNCKAGDILENDKKIIAYADANQITMTVGVSQNKILSFHVGDKVNLKLDVYEDEVIPGEIINLEPNASNDTGENEYQVTVRMTDNEKTVYTDMTGKVVFTEKEVEDVLFVPVESIIRKDTTSYVEAYDENGNVKEIEVKTGFSDGENVEITSGLEEGQKILVQNMEDESEETE</sequence>
<feature type="chain" id="PRO_5039674652" evidence="5">
    <location>
        <begin position="23"/>
        <end position="459"/>
    </location>
</feature>
<evidence type="ECO:0000256" key="5">
    <source>
        <dbReference type="SAM" id="SignalP"/>
    </source>
</evidence>
<dbReference type="GO" id="GO:0016020">
    <property type="term" value="C:membrane"/>
    <property type="evidence" value="ECO:0007669"/>
    <property type="project" value="InterPro"/>
</dbReference>